<gene>
    <name evidence="15" type="ORF">J5Y09_13170</name>
</gene>
<evidence type="ECO:0000256" key="3">
    <source>
        <dbReference type="ARBA" id="ARBA00022448"/>
    </source>
</evidence>
<evidence type="ECO:0000256" key="8">
    <source>
        <dbReference type="ARBA" id="ARBA00022982"/>
    </source>
</evidence>
<keyword evidence="6 13" id="KW-0812">Transmembrane</keyword>
<evidence type="ECO:0000256" key="5">
    <source>
        <dbReference type="ARBA" id="ARBA00022617"/>
    </source>
</evidence>
<dbReference type="Gene3D" id="1.20.950.20">
    <property type="entry name" value="Transmembrane di-heme cytochromes, Chain C"/>
    <property type="match status" value="1"/>
</dbReference>
<evidence type="ECO:0000256" key="1">
    <source>
        <dbReference type="ARBA" id="ARBA00001970"/>
    </source>
</evidence>
<feature type="transmembrane region" description="Helical" evidence="13">
    <location>
        <begin position="27"/>
        <end position="49"/>
    </location>
</feature>
<evidence type="ECO:0000313" key="16">
    <source>
        <dbReference type="Proteomes" id="UP000680815"/>
    </source>
</evidence>
<evidence type="ECO:0000256" key="12">
    <source>
        <dbReference type="ARBA" id="ARBA00037975"/>
    </source>
</evidence>
<accession>A0ABS4AU23</accession>
<evidence type="ECO:0000256" key="11">
    <source>
        <dbReference type="ARBA" id="ARBA00023136"/>
    </source>
</evidence>
<keyword evidence="7" id="KW-0479">Metal-binding</keyword>
<dbReference type="Pfam" id="PF01292">
    <property type="entry name" value="Ni_hydr_CYTB"/>
    <property type="match status" value="1"/>
</dbReference>
<keyword evidence="16" id="KW-1185">Reference proteome</keyword>
<comment type="caution">
    <text evidence="15">The sequence shown here is derived from an EMBL/GenBank/DDBJ whole genome shotgun (WGS) entry which is preliminary data.</text>
</comment>
<keyword evidence="3" id="KW-0813">Transport</keyword>
<dbReference type="Proteomes" id="UP000680815">
    <property type="component" value="Unassembled WGS sequence"/>
</dbReference>
<comment type="cofactor">
    <cofactor evidence="1">
        <name>heme b</name>
        <dbReference type="ChEBI" id="CHEBI:60344"/>
    </cofactor>
</comment>
<comment type="similarity">
    <text evidence="12">Belongs to the cytochrome b561 family.</text>
</comment>
<dbReference type="InterPro" id="IPR052168">
    <property type="entry name" value="Cytochrome_b561_oxidase"/>
</dbReference>
<feature type="transmembrane region" description="Helical" evidence="13">
    <location>
        <begin position="164"/>
        <end position="186"/>
    </location>
</feature>
<dbReference type="RefSeq" id="WP_209352262.1">
    <property type="nucleotide sequence ID" value="NZ_JAGIYZ010000012.1"/>
</dbReference>
<protein>
    <submittedName>
        <fullName evidence="15">Cytochrome b</fullName>
    </submittedName>
</protein>
<dbReference type="InterPro" id="IPR011577">
    <property type="entry name" value="Cyt_b561_bac/Ni-Hgenase"/>
</dbReference>
<sequence length="196" mass="21128">MDATAAAPLPGQDAAHPDGQYGSAAKWFHWITVGLMAIALPTGFVIKFITGEAEGAYKMAFYAIHEGAGLTILFAALARILWKWRNPPPPHPSDLPPLMRTAATATHHGLYALLIAQPILGFLATNAWGFPMQGKTAYLGFIQLPKFMEASTGLATVLSWGHTIGGYLFVLLLVAHIGAAIFHHAIRKDGTLMRML</sequence>
<evidence type="ECO:0000313" key="15">
    <source>
        <dbReference type="EMBL" id="MBP0464866.1"/>
    </source>
</evidence>
<dbReference type="EMBL" id="JAGIYZ010000012">
    <property type="protein sequence ID" value="MBP0464866.1"/>
    <property type="molecule type" value="Genomic_DNA"/>
</dbReference>
<evidence type="ECO:0000256" key="4">
    <source>
        <dbReference type="ARBA" id="ARBA00022475"/>
    </source>
</evidence>
<keyword evidence="9 13" id="KW-1133">Transmembrane helix</keyword>
<comment type="subcellular location">
    <subcellularLocation>
        <location evidence="2">Cell membrane</location>
        <topology evidence="2">Multi-pass membrane protein</topology>
    </subcellularLocation>
</comment>
<evidence type="ECO:0000256" key="7">
    <source>
        <dbReference type="ARBA" id="ARBA00022723"/>
    </source>
</evidence>
<evidence type="ECO:0000256" key="13">
    <source>
        <dbReference type="SAM" id="Phobius"/>
    </source>
</evidence>
<feature type="domain" description="Cytochrome b561 bacterial/Ni-hydrogenase" evidence="14">
    <location>
        <begin position="21"/>
        <end position="196"/>
    </location>
</feature>
<keyword evidence="4" id="KW-1003">Cell membrane</keyword>
<keyword evidence="8" id="KW-0249">Electron transport</keyword>
<evidence type="ECO:0000256" key="10">
    <source>
        <dbReference type="ARBA" id="ARBA00023004"/>
    </source>
</evidence>
<keyword evidence="5" id="KW-0349">Heme</keyword>
<dbReference type="SUPFAM" id="SSF81342">
    <property type="entry name" value="Transmembrane di-heme cytochromes"/>
    <property type="match status" value="1"/>
</dbReference>
<keyword evidence="11 13" id="KW-0472">Membrane</keyword>
<evidence type="ECO:0000256" key="9">
    <source>
        <dbReference type="ARBA" id="ARBA00022989"/>
    </source>
</evidence>
<evidence type="ECO:0000256" key="2">
    <source>
        <dbReference type="ARBA" id="ARBA00004651"/>
    </source>
</evidence>
<evidence type="ECO:0000259" key="14">
    <source>
        <dbReference type="Pfam" id="PF01292"/>
    </source>
</evidence>
<evidence type="ECO:0000256" key="6">
    <source>
        <dbReference type="ARBA" id="ARBA00022692"/>
    </source>
</evidence>
<dbReference type="PANTHER" id="PTHR30529">
    <property type="entry name" value="CYTOCHROME B561"/>
    <property type="match status" value="1"/>
</dbReference>
<reference evidence="15 16" key="1">
    <citation type="submission" date="2021-03" db="EMBL/GenBank/DDBJ databases">
        <authorList>
            <person name="So Y."/>
        </authorList>
    </citation>
    <scope>NUCLEOTIDE SEQUENCE [LARGE SCALE GENOMIC DNA]</scope>
    <source>
        <strain evidence="15 16">PWR1</strain>
    </source>
</reference>
<proteinExistence type="inferred from homology"/>
<dbReference type="InterPro" id="IPR016174">
    <property type="entry name" value="Di-haem_cyt_TM"/>
</dbReference>
<feature type="transmembrane region" description="Helical" evidence="13">
    <location>
        <begin position="102"/>
        <end position="124"/>
    </location>
</feature>
<organism evidence="15 16">
    <name type="scientific">Roseomonas nitratireducens</name>
    <dbReference type="NCBI Taxonomy" id="2820810"/>
    <lineage>
        <taxon>Bacteria</taxon>
        <taxon>Pseudomonadati</taxon>
        <taxon>Pseudomonadota</taxon>
        <taxon>Alphaproteobacteria</taxon>
        <taxon>Acetobacterales</taxon>
        <taxon>Roseomonadaceae</taxon>
        <taxon>Roseomonas</taxon>
    </lineage>
</organism>
<keyword evidence="10" id="KW-0408">Iron</keyword>
<name>A0ABS4AU23_9PROT</name>
<dbReference type="PANTHER" id="PTHR30529:SF1">
    <property type="entry name" value="CYTOCHROME B561 HOMOLOG 2"/>
    <property type="match status" value="1"/>
</dbReference>